<feature type="region of interest" description="Disordered" evidence="1">
    <location>
        <begin position="111"/>
        <end position="144"/>
    </location>
</feature>
<feature type="compositionally biased region" description="Basic and acidic residues" evidence="1">
    <location>
        <begin position="122"/>
        <end position="136"/>
    </location>
</feature>
<reference evidence="2 3" key="1">
    <citation type="journal article" date="2024" name="J Genomics">
        <title>Draft genome sequencing and assembly of Favolaschia claudopus CIRM-BRFM 2984 isolated from oak limbs.</title>
        <authorList>
            <person name="Navarro D."/>
            <person name="Drula E."/>
            <person name="Chaduli D."/>
            <person name="Cazenave R."/>
            <person name="Ahrendt S."/>
            <person name="Wang J."/>
            <person name="Lipzen A."/>
            <person name="Daum C."/>
            <person name="Barry K."/>
            <person name="Grigoriev I.V."/>
            <person name="Favel A."/>
            <person name="Rosso M.N."/>
            <person name="Martin F."/>
        </authorList>
    </citation>
    <scope>NUCLEOTIDE SEQUENCE [LARGE SCALE GENOMIC DNA]</scope>
    <source>
        <strain evidence="2 3">CIRM-BRFM 2984</strain>
    </source>
</reference>
<keyword evidence="3" id="KW-1185">Reference proteome</keyword>
<evidence type="ECO:0000313" key="3">
    <source>
        <dbReference type="Proteomes" id="UP001362999"/>
    </source>
</evidence>
<accession>A0AAW0A6B2</accession>
<gene>
    <name evidence="2" type="ORF">R3P38DRAFT_3284228</name>
</gene>
<dbReference type="AlphaFoldDB" id="A0AAW0A6B2"/>
<name>A0AAW0A6B2_9AGAR</name>
<organism evidence="2 3">
    <name type="scientific">Favolaschia claudopus</name>
    <dbReference type="NCBI Taxonomy" id="2862362"/>
    <lineage>
        <taxon>Eukaryota</taxon>
        <taxon>Fungi</taxon>
        <taxon>Dikarya</taxon>
        <taxon>Basidiomycota</taxon>
        <taxon>Agaricomycotina</taxon>
        <taxon>Agaricomycetes</taxon>
        <taxon>Agaricomycetidae</taxon>
        <taxon>Agaricales</taxon>
        <taxon>Marasmiineae</taxon>
        <taxon>Mycenaceae</taxon>
        <taxon>Favolaschia</taxon>
    </lineage>
</organism>
<evidence type="ECO:0000313" key="2">
    <source>
        <dbReference type="EMBL" id="KAK7001376.1"/>
    </source>
</evidence>
<proteinExistence type="predicted"/>
<sequence>MPPPHHTICKHSTRRFVYNPQPRALPASLYHTHVHRHVSGDVNVVNVRHRCPFEYANGVFVSDFFLPLFPEFPPSPHTHLSSLHPLLDSHPPTPRPAAAVCEADADALLLTSTSSRPRRRSTRPEFRYPADADKLTHPAASSFPRQFRPLTPVIFAPNSTFSLAPAPPSPLSSPRPPSTTLSALRAPTRSKTR</sequence>
<protein>
    <submittedName>
        <fullName evidence="2">Uncharacterized protein</fullName>
    </submittedName>
</protein>
<dbReference type="Proteomes" id="UP001362999">
    <property type="component" value="Unassembled WGS sequence"/>
</dbReference>
<feature type="region of interest" description="Disordered" evidence="1">
    <location>
        <begin position="164"/>
        <end position="193"/>
    </location>
</feature>
<evidence type="ECO:0000256" key="1">
    <source>
        <dbReference type="SAM" id="MobiDB-lite"/>
    </source>
</evidence>
<feature type="compositionally biased region" description="Pro residues" evidence="1">
    <location>
        <begin position="165"/>
        <end position="177"/>
    </location>
</feature>
<dbReference type="EMBL" id="JAWWNJ010000083">
    <property type="protein sequence ID" value="KAK7001376.1"/>
    <property type="molecule type" value="Genomic_DNA"/>
</dbReference>
<comment type="caution">
    <text evidence="2">The sequence shown here is derived from an EMBL/GenBank/DDBJ whole genome shotgun (WGS) entry which is preliminary data.</text>
</comment>